<name>A0ACB9LQY7_BAUVA</name>
<keyword evidence="2" id="KW-1185">Reference proteome</keyword>
<protein>
    <submittedName>
        <fullName evidence="1">Uncharacterized protein</fullName>
    </submittedName>
</protein>
<sequence>MHLKNGNNVSGIPFFNGPQDDSKMKEMQWQARAWTQIKLKLISLYTNILKFAGLNPDQKEKAYSKHDPQRKILIDSNKSCADKINVPADHFLSIAACVLSSRPEQRLRRKY</sequence>
<comment type="caution">
    <text evidence="1">The sequence shown here is derived from an EMBL/GenBank/DDBJ whole genome shotgun (WGS) entry which is preliminary data.</text>
</comment>
<organism evidence="1 2">
    <name type="scientific">Bauhinia variegata</name>
    <name type="common">Purple orchid tree</name>
    <name type="synonym">Phanera variegata</name>
    <dbReference type="NCBI Taxonomy" id="167791"/>
    <lineage>
        <taxon>Eukaryota</taxon>
        <taxon>Viridiplantae</taxon>
        <taxon>Streptophyta</taxon>
        <taxon>Embryophyta</taxon>
        <taxon>Tracheophyta</taxon>
        <taxon>Spermatophyta</taxon>
        <taxon>Magnoliopsida</taxon>
        <taxon>eudicotyledons</taxon>
        <taxon>Gunneridae</taxon>
        <taxon>Pentapetalae</taxon>
        <taxon>rosids</taxon>
        <taxon>fabids</taxon>
        <taxon>Fabales</taxon>
        <taxon>Fabaceae</taxon>
        <taxon>Cercidoideae</taxon>
        <taxon>Cercideae</taxon>
        <taxon>Bauhiniinae</taxon>
        <taxon>Bauhinia</taxon>
    </lineage>
</organism>
<accession>A0ACB9LQY7</accession>
<reference evidence="1 2" key="1">
    <citation type="journal article" date="2022" name="DNA Res.">
        <title>Chromosomal-level genome assembly of the orchid tree Bauhinia variegata (Leguminosae; Cercidoideae) supports the allotetraploid origin hypothesis of Bauhinia.</title>
        <authorList>
            <person name="Zhong Y."/>
            <person name="Chen Y."/>
            <person name="Zheng D."/>
            <person name="Pang J."/>
            <person name="Liu Y."/>
            <person name="Luo S."/>
            <person name="Meng S."/>
            <person name="Qian L."/>
            <person name="Wei D."/>
            <person name="Dai S."/>
            <person name="Zhou R."/>
        </authorList>
    </citation>
    <scope>NUCLEOTIDE SEQUENCE [LARGE SCALE GENOMIC DNA]</scope>
    <source>
        <strain evidence="1">BV-YZ2020</strain>
    </source>
</reference>
<dbReference type="Proteomes" id="UP000828941">
    <property type="component" value="Chromosome 11"/>
</dbReference>
<proteinExistence type="predicted"/>
<dbReference type="EMBL" id="CM039436">
    <property type="protein sequence ID" value="KAI4313204.1"/>
    <property type="molecule type" value="Genomic_DNA"/>
</dbReference>
<evidence type="ECO:0000313" key="1">
    <source>
        <dbReference type="EMBL" id="KAI4313204.1"/>
    </source>
</evidence>
<gene>
    <name evidence="1" type="ORF">L6164_026201</name>
</gene>
<evidence type="ECO:0000313" key="2">
    <source>
        <dbReference type="Proteomes" id="UP000828941"/>
    </source>
</evidence>